<dbReference type="Proteomes" id="UP000681075">
    <property type="component" value="Unassembled WGS sequence"/>
</dbReference>
<evidence type="ECO:0000256" key="5">
    <source>
        <dbReference type="SAM" id="Phobius"/>
    </source>
</evidence>
<keyword evidence="8" id="KW-1185">Reference proteome</keyword>
<dbReference type="RefSeq" id="WP_420244605.1">
    <property type="nucleotide sequence ID" value="NZ_BOPV01000001.1"/>
</dbReference>
<gene>
    <name evidence="7" type="ORF">TMPK1_34460</name>
</gene>
<dbReference type="Pfam" id="PF05154">
    <property type="entry name" value="TM2"/>
    <property type="match status" value="1"/>
</dbReference>
<dbReference type="GO" id="GO:0016020">
    <property type="term" value="C:membrane"/>
    <property type="evidence" value="ECO:0007669"/>
    <property type="project" value="UniProtKB-SubCell"/>
</dbReference>
<accession>A0A8S8XH43</accession>
<comment type="subcellular location">
    <subcellularLocation>
        <location evidence="1">Membrane</location>
        <topology evidence="1">Multi-pass membrane protein</topology>
    </subcellularLocation>
</comment>
<dbReference type="AlphaFoldDB" id="A0A8S8XH43"/>
<keyword evidence="3 5" id="KW-1133">Transmembrane helix</keyword>
<proteinExistence type="predicted"/>
<keyword evidence="4 5" id="KW-0472">Membrane</keyword>
<evidence type="ECO:0000256" key="1">
    <source>
        <dbReference type="ARBA" id="ARBA00004141"/>
    </source>
</evidence>
<dbReference type="EMBL" id="BOPV01000001">
    <property type="protein sequence ID" value="GIL41209.1"/>
    <property type="molecule type" value="Genomic_DNA"/>
</dbReference>
<sequence length="93" mass="10608">MAVLTDQQQLILETRFAGERKNLGIAYLLLFITIVGHNLYLGRIGRAVVQFLLCCVLIGFIWVLFDIFTLPSTVEQINDERRRKIAMELIGAI</sequence>
<reference evidence="7" key="1">
    <citation type="submission" date="2021-02" db="EMBL/GenBank/DDBJ databases">
        <title>Genome sequence of Rhodospirillales sp. strain TMPK1 isolated from soil.</title>
        <authorList>
            <person name="Nakai R."/>
            <person name="Kusada H."/>
            <person name="Tamaki H."/>
        </authorList>
    </citation>
    <scope>NUCLEOTIDE SEQUENCE</scope>
    <source>
        <strain evidence="7">TMPK1</strain>
    </source>
</reference>
<evidence type="ECO:0000256" key="4">
    <source>
        <dbReference type="ARBA" id="ARBA00023136"/>
    </source>
</evidence>
<comment type="caution">
    <text evidence="7">The sequence shown here is derived from an EMBL/GenBank/DDBJ whole genome shotgun (WGS) entry which is preliminary data.</text>
</comment>
<name>A0A8S8XH43_9PROT</name>
<organism evidence="7 8">
    <name type="scientific">Roseiterribacter gracilis</name>
    <dbReference type="NCBI Taxonomy" id="2812848"/>
    <lineage>
        <taxon>Bacteria</taxon>
        <taxon>Pseudomonadati</taxon>
        <taxon>Pseudomonadota</taxon>
        <taxon>Alphaproteobacteria</taxon>
        <taxon>Rhodospirillales</taxon>
        <taxon>Roseiterribacteraceae</taxon>
        <taxon>Roseiterribacter</taxon>
    </lineage>
</organism>
<evidence type="ECO:0000256" key="3">
    <source>
        <dbReference type="ARBA" id="ARBA00022989"/>
    </source>
</evidence>
<feature type="transmembrane region" description="Helical" evidence="5">
    <location>
        <begin position="47"/>
        <end position="74"/>
    </location>
</feature>
<feature type="domain" description="TM2" evidence="6">
    <location>
        <begin position="20"/>
        <end position="68"/>
    </location>
</feature>
<dbReference type="InterPro" id="IPR007829">
    <property type="entry name" value="TM2"/>
</dbReference>
<evidence type="ECO:0000259" key="6">
    <source>
        <dbReference type="Pfam" id="PF05154"/>
    </source>
</evidence>
<feature type="transmembrane region" description="Helical" evidence="5">
    <location>
        <begin position="23"/>
        <end position="41"/>
    </location>
</feature>
<evidence type="ECO:0000313" key="8">
    <source>
        <dbReference type="Proteomes" id="UP000681075"/>
    </source>
</evidence>
<keyword evidence="2 5" id="KW-0812">Transmembrane</keyword>
<evidence type="ECO:0000256" key="2">
    <source>
        <dbReference type="ARBA" id="ARBA00022692"/>
    </source>
</evidence>
<protein>
    <recommendedName>
        <fullName evidence="6">TM2 domain-containing protein</fullName>
    </recommendedName>
</protein>
<evidence type="ECO:0000313" key="7">
    <source>
        <dbReference type="EMBL" id="GIL41209.1"/>
    </source>
</evidence>